<dbReference type="OrthoDB" id="2841294at2759"/>
<name>A0A8H4VPN4_9AGAR</name>
<organism evidence="2 3">
    <name type="scientific">Agrocybe pediades</name>
    <dbReference type="NCBI Taxonomy" id="84607"/>
    <lineage>
        <taxon>Eukaryota</taxon>
        <taxon>Fungi</taxon>
        <taxon>Dikarya</taxon>
        <taxon>Basidiomycota</taxon>
        <taxon>Agaricomycotina</taxon>
        <taxon>Agaricomycetes</taxon>
        <taxon>Agaricomycetidae</taxon>
        <taxon>Agaricales</taxon>
        <taxon>Agaricineae</taxon>
        <taxon>Strophariaceae</taxon>
        <taxon>Agrocybe</taxon>
    </lineage>
</organism>
<sequence>MKFSLTSLLLPLALSISALSQTIAIGAPADLSLVHAGSNLNVEVDRPNSLSGSTEVAIIISINSCHNATCVPPDAILGSILYNGPYKPALQTNAGFKPPHQNFTVKIPESLQKGRAQLAVYHVALIGAGPAPFTETRNVTLNIL</sequence>
<dbReference type="InterPro" id="IPR045469">
    <property type="entry name" value="Nis1"/>
</dbReference>
<feature type="signal peptide" evidence="1">
    <location>
        <begin position="1"/>
        <end position="20"/>
    </location>
</feature>
<gene>
    <name evidence="2" type="ORF">D9613_006102</name>
</gene>
<accession>A0A8H4VPN4</accession>
<dbReference type="Proteomes" id="UP000521872">
    <property type="component" value="Unassembled WGS sequence"/>
</dbReference>
<proteinExistence type="predicted"/>
<comment type="caution">
    <text evidence="2">The sequence shown here is derived from an EMBL/GenBank/DDBJ whole genome shotgun (WGS) entry which is preliminary data.</text>
</comment>
<dbReference type="Pfam" id="PF19271">
    <property type="entry name" value="Nis1"/>
    <property type="match status" value="1"/>
</dbReference>
<evidence type="ECO:0000313" key="2">
    <source>
        <dbReference type="EMBL" id="KAF4617713.1"/>
    </source>
</evidence>
<keyword evidence="1" id="KW-0732">Signal</keyword>
<dbReference type="AlphaFoldDB" id="A0A8H4VPN4"/>
<protein>
    <submittedName>
        <fullName evidence="2">Uncharacterized protein</fullName>
    </submittedName>
</protein>
<feature type="chain" id="PRO_5034592127" evidence="1">
    <location>
        <begin position="21"/>
        <end position="144"/>
    </location>
</feature>
<reference evidence="2 3" key="1">
    <citation type="submission" date="2019-12" db="EMBL/GenBank/DDBJ databases">
        <authorList>
            <person name="Floudas D."/>
            <person name="Bentzer J."/>
            <person name="Ahren D."/>
            <person name="Johansson T."/>
            <person name="Persson P."/>
            <person name="Tunlid A."/>
        </authorList>
    </citation>
    <scope>NUCLEOTIDE SEQUENCE [LARGE SCALE GENOMIC DNA]</scope>
    <source>
        <strain evidence="2 3">CBS 102.39</strain>
    </source>
</reference>
<dbReference type="EMBL" id="JAACJL010000030">
    <property type="protein sequence ID" value="KAF4617713.1"/>
    <property type="molecule type" value="Genomic_DNA"/>
</dbReference>
<evidence type="ECO:0000313" key="3">
    <source>
        <dbReference type="Proteomes" id="UP000521872"/>
    </source>
</evidence>
<keyword evidence="3" id="KW-1185">Reference proteome</keyword>
<evidence type="ECO:0000256" key="1">
    <source>
        <dbReference type="SAM" id="SignalP"/>
    </source>
</evidence>